<dbReference type="Pfam" id="PF00005">
    <property type="entry name" value="ABC_tran"/>
    <property type="match status" value="1"/>
</dbReference>
<comment type="subcellular location">
    <subcellularLocation>
        <location evidence="1">Cell membrane</location>
        <topology evidence="1">Multi-pass membrane protein</topology>
    </subcellularLocation>
</comment>
<evidence type="ECO:0000256" key="7">
    <source>
        <dbReference type="ARBA" id="ARBA00022989"/>
    </source>
</evidence>
<dbReference type="InterPro" id="IPR011527">
    <property type="entry name" value="ABC1_TM_dom"/>
</dbReference>
<proteinExistence type="predicted"/>
<evidence type="ECO:0000259" key="10">
    <source>
        <dbReference type="PROSITE" id="PS50893"/>
    </source>
</evidence>
<dbReference type="SUPFAM" id="SSF90123">
    <property type="entry name" value="ABC transporter transmembrane region"/>
    <property type="match status" value="1"/>
</dbReference>
<dbReference type="InterPro" id="IPR017871">
    <property type="entry name" value="ABC_transporter-like_CS"/>
</dbReference>
<feature type="transmembrane region" description="Helical" evidence="9">
    <location>
        <begin position="555"/>
        <end position="575"/>
    </location>
</feature>
<dbReference type="SUPFAM" id="SSF52540">
    <property type="entry name" value="P-loop containing nucleoside triphosphate hydrolases"/>
    <property type="match status" value="1"/>
</dbReference>
<evidence type="ECO:0000313" key="12">
    <source>
        <dbReference type="EMBL" id="AEE48574.1"/>
    </source>
</evidence>
<dbReference type="Gene3D" id="3.40.50.300">
    <property type="entry name" value="P-loop containing nucleotide triphosphate hydrolases"/>
    <property type="match status" value="1"/>
</dbReference>
<protein>
    <submittedName>
        <fullName evidence="12">NHPM bacteriocin system ABC transporter, ATP-binding protein</fullName>
    </submittedName>
</protein>
<dbReference type="PROSITE" id="PS50893">
    <property type="entry name" value="ABC_TRANSPORTER_2"/>
    <property type="match status" value="1"/>
</dbReference>
<evidence type="ECO:0000259" key="11">
    <source>
        <dbReference type="PROSITE" id="PS50929"/>
    </source>
</evidence>
<dbReference type="InterPro" id="IPR003593">
    <property type="entry name" value="AAA+_ATPase"/>
</dbReference>
<evidence type="ECO:0000313" key="13">
    <source>
        <dbReference type="Proteomes" id="UP000008461"/>
    </source>
</evidence>
<dbReference type="GO" id="GO:0005886">
    <property type="term" value="C:plasma membrane"/>
    <property type="evidence" value="ECO:0007669"/>
    <property type="project" value="UniProtKB-SubCell"/>
</dbReference>
<evidence type="ECO:0000256" key="5">
    <source>
        <dbReference type="ARBA" id="ARBA00022741"/>
    </source>
</evidence>
<sequence>MDIRPTAIILGANRPFFLDKHDHFWIVVNGEAEIYYATRDESGHLTSARHHVYTAVKGDLLLSLHTDDSRPNFNLMAVGADVKLIEAHKSILGILNKDQLSHKISRWVNSLAAYIHQGNGPKIYQDLSAVSGPITLQTKGVAFPARELRWAKICSGGVHHYGSHTDRITAAEAKHHYLPVSRELWVEATEKNTILELIDTRSLVEDEISLMLSVHKLLAYFQRELQTRIESRYAKASRQIQAKAEADEQAIERSLGGLKGIVSPSADSVVFNQISNNNPLLAACQLIGQKVGFEFKEPKFIRDFEHNLTGQLASIAQVSEVRTRKVILRGRWWEEENGHLLAFLQDSMQPVALIQGAGRQYSLQNPTDHTSIPVTEEVAHRLQPTAYMFLYSFQKQISSIKQIGQFAMKGLRADGAYIIIAALAGSLIGLLTPLLSGVLFDDVIPQADRSFLWEVFAIMLVIALVRSLLDLTKGILFLRLETKSNINVQAGLMDHLLRLPVTFFRRFSAGDLTVRALGINSIRQILSNTVLTTVLSGAFSIVNLFLLFYYDSRMAWVGVGLALLAVVFIGSLGYLKLRYDRQVSNLQGNIQGFLFEFLSGINKIRISGSEKRVFSLWANQFGQLKELGFHSGNYQNFVEVFKGSYPILTNMVFFGFILYTLTHATDFNSMISVGVFMAFLTAFNQFLNDCLNMSMGLISSLNIVPMYERLKPILEATPESTENNADPGELAGEIEFNSVNFRYDPDQPLILKDVSFKIKPGEMIAFVGPSGSGKSTVMRLLLGFEEPESGSIYYDGQAFDSLNKEQVRRQLGVVLQHGSLMPGGIYQNIVGSSELTLEDAEEAAAMAGLKEDIEQMPMGMHTVISEGGSTFSGGQRQRLMIARAIVHKPRILFMDEATSALDNRTQTIVSESLDRLQATRIVVAHRLSTIVNADRIFVMDAGRIVESGTYDELLAQNGLFAALAKRQIA</sequence>
<dbReference type="Proteomes" id="UP000008461">
    <property type="component" value="Chromosome"/>
</dbReference>
<dbReference type="NCBIfam" id="TIGR03797">
    <property type="entry name" value="NHLM_micro_ABC2"/>
    <property type="match status" value="1"/>
</dbReference>
<feature type="transmembrane region" description="Helical" evidence="9">
    <location>
        <begin position="416"/>
        <end position="439"/>
    </location>
</feature>
<dbReference type="PROSITE" id="PS50929">
    <property type="entry name" value="ABC_TM1F"/>
    <property type="match status" value="1"/>
</dbReference>
<dbReference type="InterPro" id="IPR003439">
    <property type="entry name" value="ABC_transporter-like_ATP-bd"/>
</dbReference>
<organism evidence="12 13">
    <name type="scientific">Haliscomenobacter hydrossis (strain ATCC 27775 / DSM 1100 / LMG 10767 / O)</name>
    <dbReference type="NCBI Taxonomy" id="760192"/>
    <lineage>
        <taxon>Bacteria</taxon>
        <taxon>Pseudomonadati</taxon>
        <taxon>Bacteroidota</taxon>
        <taxon>Saprospiria</taxon>
        <taxon>Saprospirales</taxon>
        <taxon>Haliscomenobacteraceae</taxon>
        <taxon>Haliscomenobacter</taxon>
    </lineage>
</organism>
<evidence type="ECO:0000256" key="8">
    <source>
        <dbReference type="ARBA" id="ARBA00023136"/>
    </source>
</evidence>
<reference key="2">
    <citation type="submission" date="2011-04" db="EMBL/GenBank/DDBJ databases">
        <title>Complete sequence of chromosome of Haliscomenobacter hydrossis DSM 1100.</title>
        <authorList>
            <consortium name="US DOE Joint Genome Institute (JGI-PGF)"/>
            <person name="Lucas S."/>
            <person name="Han J."/>
            <person name="Lapidus A."/>
            <person name="Bruce D."/>
            <person name="Goodwin L."/>
            <person name="Pitluck S."/>
            <person name="Peters L."/>
            <person name="Kyrpides N."/>
            <person name="Mavromatis K."/>
            <person name="Ivanova N."/>
            <person name="Ovchinnikova G."/>
            <person name="Pagani I."/>
            <person name="Daligault H."/>
            <person name="Detter J.C."/>
            <person name="Han C."/>
            <person name="Land M."/>
            <person name="Hauser L."/>
            <person name="Markowitz V."/>
            <person name="Cheng J.-F."/>
            <person name="Hugenholtz P."/>
            <person name="Woyke T."/>
            <person name="Wu D."/>
            <person name="Verbarg S."/>
            <person name="Frueling A."/>
            <person name="Brambilla E."/>
            <person name="Klenk H.-P."/>
            <person name="Eisen J.A."/>
        </authorList>
    </citation>
    <scope>NUCLEOTIDE SEQUENCE</scope>
    <source>
        <strain>DSM 1100</strain>
    </source>
</reference>
<dbReference type="GO" id="GO:0140359">
    <property type="term" value="F:ABC-type transporter activity"/>
    <property type="evidence" value="ECO:0007669"/>
    <property type="project" value="InterPro"/>
</dbReference>
<dbReference type="GO" id="GO:0005524">
    <property type="term" value="F:ATP binding"/>
    <property type="evidence" value="ECO:0007669"/>
    <property type="project" value="UniProtKB-KW"/>
</dbReference>
<dbReference type="STRING" id="760192.Halhy_0666"/>
<dbReference type="InterPro" id="IPR027417">
    <property type="entry name" value="P-loop_NTPase"/>
</dbReference>
<feature type="domain" description="ABC transporter" evidence="10">
    <location>
        <begin position="734"/>
        <end position="966"/>
    </location>
</feature>
<dbReference type="GO" id="GO:0016887">
    <property type="term" value="F:ATP hydrolysis activity"/>
    <property type="evidence" value="ECO:0007669"/>
    <property type="project" value="InterPro"/>
</dbReference>
<dbReference type="PROSITE" id="PS00211">
    <property type="entry name" value="ABC_TRANSPORTER_1"/>
    <property type="match status" value="1"/>
</dbReference>
<evidence type="ECO:0000256" key="9">
    <source>
        <dbReference type="SAM" id="Phobius"/>
    </source>
</evidence>
<keyword evidence="5" id="KW-0547">Nucleotide-binding</keyword>
<keyword evidence="4 9" id="KW-0812">Transmembrane</keyword>
<evidence type="ECO:0000256" key="2">
    <source>
        <dbReference type="ARBA" id="ARBA00022448"/>
    </source>
</evidence>
<dbReference type="OrthoDB" id="9771903at2"/>
<feature type="transmembrane region" description="Helical" evidence="9">
    <location>
        <begin position="643"/>
        <end position="661"/>
    </location>
</feature>
<dbReference type="HOGENOM" id="CLU_000604_95_5_10"/>
<dbReference type="EMBL" id="CP002691">
    <property type="protein sequence ID" value="AEE48574.1"/>
    <property type="molecule type" value="Genomic_DNA"/>
</dbReference>
<dbReference type="PANTHER" id="PTHR24221">
    <property type="entry name" value="ATP-BINDING CASSETTE SUB-FAMILY B"/>
    <property type="match status" value="1"/>
</dbReference>
<dbReference type="InterPro" id="IPR036640">
    <property type="entry name" value="ABC1_TM_sf"/>
</dbReference>
<name>F4L1N0_HALH1</name>
<feature type="transmembrane region" description="Helical" evidence="9">
    <location>
        <begin position="525"/>
        <end position="549"/>
    </location>
</feature>
<dbReference type="PANTHER" id="PTHR24221:SF654">
    <property type="entry name" value="ATP-BINDING CASSETTE SUB-FAMILY B MEMBER 6"/>
    <property type="match status" value="1"/>
</dbReference>
<dbReference type="eggNOG" id="COG2274">
    <property type="taxonomic scope" value="Bacteria"/>
</dbReference>
<reference evidence="12 13" key="1">
    <citation type="journal article" date="2011" name="Stand. Genomic Sci.">
        <title>Complete genome sequence of Haliscomenobacter hydrossis type strain (O).</title>
        <authorList>
            <consortium name="US DOE Joint Genome Institute (JGI-PGF)"/>
            <person name="Daligault H."/>
            <person name="Lapidus A."/>
            <person name="Zeytun A."/>
            <person name="Nolan M."/>
            <person name="Lucas S."/>
            <person name="Del Rio T.G."/>
            <person name="Tice H."/>
            <person name="Cheng J.F."/>
            <person name="Tapia R."/>
            <person name="Han C."/>
            <person name="Goodwin L."/>
            <person name="Pitluck S."/>
            <person name="Liolios K."/>
            <person name="Pagani I."/>
            <person name="Ivanova N."/>
            <person name="Huntemann M."/>
            <person name="Mavromatis K."/>
            <person name="Mikhailova N."/>
            <person name="Pati A."/>
            <person name="Chen A."/>
            <person name="Palaniappan K."/>
            <person name="Land M."/>
            <person name="Hauser L."/>
            <person name="Brambilla E.M."/>
            <person name="Rohde M."/>
            <person name="Verbarg S."/>
            <person name="Goker M."/>
            <person name="Bristow J."/>
            <person name="Eisen J.A."/>
            <person name="Markowitz V."/>
            <person name="Hugenholtz P."/>
            <person name="Kyrpides N.C."/>
            <person name="Klenk H.P."/>
            <person name="Woyke T."/>
        </authorList>
    </citation>
    <scope>NUCLEOTIDE SEQUENCE [LARGE SCALE GENOMIC DNA]</scope>
    <source>
        <strain evidence="13">ATCC 27775 / DSM 1100 / LMG 10767 / O</strain>
    </source>
</reference>
<evidence type="ECO:0000256" key="1">
    <source>
        <dbReference type="ARBA" id="ARBA00004651"/>
    </source>
</evidence>
<dbReference type="Gene3D" id="1.20.1560.10">
    <property type="entry name" value="ABC transporter type 1, transmembrane domain"/>
    <property type="match status" value="1"/>
</dbReference>
<dbReference type="SMART" id="SM00382">
    <property type="entry name" value="AAA"/>
    <property type="match status" value="1"/>
</dbReference>
<dbReference type="InterPro" id="IPR022515">
    <property type="entry name" value="NHPM_micro_ABC2"/>
</dbReference>
<dbReference type="AlphaFoldDB" id="F4L1N0"/>
<evidence type="ECO:0000256" key="6">
    <source>
        <dbReference type="ARBA" id="ARBA00022840"/>
    </source>
</evidence>
<dbReference type="FunFam" id="3.40.50.300:FF:000299">
    <property type="entry name" value="ABC transporter ATP-binding protein/permease"/>
    <property type="match status" value="1"/>
</dbReference>
<keyword evidence="13" id="KW-1185">Reference proteome</keyword>
<dbReference type="KEGG" id="hhy:Halhy_0666"/>
<dbReference type="RefSeq" id="WP_013763138.1">
    <property type="nucleotide sequence ID" value="NC_015510.1"/>
</dbReference>
<feature type="transmembrane region" description="Helical" evidence="9">
    <location>
        <begin position="667"/>
        <end position="687"/>
    </location>
</feature>
<keyword evidence="3" id="KW-1003">Cell membrane</keyword>
<evidence type="ECO:0000256" key="4">
    <source>
        <dbReference type="ARBA" id="ARBA00022692"/>
    </source>
</evidence>
<keyword evidence="2" id="KW-0813">Transport</keyword>
<accession>F4L1N0</accession>
<dbReference type="Pfam" id="PF00664">
    <property type="entry name" value="ABC_membrane"/>
    <property type="match status" value="1"/>
</dbReference>
<evidence type="ECO:0000256" key="3">
    <source>
        <dbReference type="ARBA" id="ARBA00022475"/>
    </source>
</evidence>
<keyword evidence="6 12" id="KW-0067">ATP-binding</keyword>
<feature type="domain" description="ABC transmembrane type-1" evidence="11">
    <location>
        <begin position="418"/>
        <end position="688"/>
    </location>
</feature>
<dbReference type="GO" id="GO:0034040">
    <property type="term" value="F:ATPase-coupled lipid transmembrane transporter activity"/>
    <property type="evidence" value="ECO:0007669"/>
    <property type="project" value="TreeGrafter"/>
</dbReference>
<dbReference type="InterPro" id="IPR039421">
    <property type="entry name" value="Type_1_exporter"/>
</dbReference>
<keyword evidence="7 9" id="KW-1133">Transmembrane helix</keyword>
<keyword evidence="8 9" id="KW-0472">Membrane</keyword>
<feature type="transmembrane region" description="Helical" evidence="9">
    <location>
        <begin position="451"/>
        <end position="469"/>
    </location>
</feature>
<gene>
    <name evidence="12" type="ordered locus">Halhy_0666</name>
</gene>